<keyword evidence="1" id="KW-0802">TPR repeat</keyword>
<dbReference type="EMBL" id="BPLR01014151">
    <property type="protein sequence ID" value="GIY66763.1"/>
    <property type="molecule type" value="Genomic_DNA"/>
</dbReference>
<dbReference type="Pfam" id="PF13424">
    <property type="entry name" value="TPR_12"/>
    <property type="match status" value="1"/>
</dbReference>
<dbReference type="InterPro" id="IPR011990">
    <property type="entry name" value="TPR-like_helical_dom_sf"/>
</dbReference>
<sequence>MGLNHQTKHKKALDKLDRIHEAMARELGPAHPITLRTFRDIGQVFYSKKDYEEALEVYRIVLYLQRNKVKVDEVDETTLEHHPNIINKISTNRPRRKSFSDAEIRICERNIRKKDSIKISRTNAELEILMGGATSNENTAAAGNKGN</sequence>
<evidence type="ECO:0008006" key="4">
    <source>
        <dbReference type="Google" id="ProtNLM"/>
    </source>
</evidence>
<dbReference type="InterPro" id="IPR019734">
    <property type="entry name" value="TPR_rpt"/>
</dbReference>
<organism evidence="2 3">
    <name type="scientific">Caerostris extrusa</name>
    <name type="common">Bark spider</name>
    <name type="synonym">Caerostris bankana</name>
    <dbReference type="NCBI Taxonomy" id="172846"/>
    <lineage>
        <taxon>Eukaryota</taxon>
        <taxon>Metazoa</taxon>
        <taxon>Ecdysozoa</taxon>
        <taxon>Arthropoda</taxon>
        <taxon>Chelicerata</taxon>
        <taxon>Arachnida</taxon>
        <taxon>Araneae</taxon>
        <taxon>Araneomorphae</taxon>
        <taxon>Entelegynae</taxon>
        <taxon>Araneoidea</taxon>
        <taxon>Araneidae</taxon>
        <taxon>Caerostris</taxon>
    </lineage>
</organism>
<comment type="caution">
    <text evidence="2">The sequence shown here is derived from an EMBL/GenBank/DDBJ whole genome shotgun (WGS) entry which is preliminary data.</text>
</comment>
<evidence type="ECO:0000313" key="3">
    <source>
        <dbReference type="Proteomes" id="UP001054945"/>
    </source>
</evidence>
<evidence type="ECO:0000256" key="1">
    <source>
        <dbReference type="PROSITE-ProRule" id="PRU00339"/>
    </source>
</evidence>
<accession>A0AAV4V9R8</accession>
<protein>
    <recommendedName>
        <fullName evidence="4">Kinesin light chain</fullName>
    </recommendedName>
</protein>
<keyword evidence="3" id="KW-1185">Reference proteome</keyword>
<name>A0AAV4V9R8_CAEEX</name>
<dbReference type="PROSITE" id="PS50005">
    <property type="entry name" value="TPR"/>
    <property type="match status" value="1"/>
</dbReference>
<dbReference type="Gene3D" id="1.25.40.10">
    <property type="entry name" value="Tetratricopeptide repeat domain"/>
    <property type="match status" value="1"/>
</dbReference>
<dbReference type="AlphaFoldDB" id="A0AAV4V9R8"/>
<evidence type="ECO:0000313" key="2">
    <source>
        <dbReference type="EMBL" id="GIY66763.1"/>
    </source>
</evidence>
<proteinExistence type="predicted"/>
<gene>
    <name evidence="2" type="ORF">CEXT_607351</name>
</gene>
<dbReference type="Proteomes" id="UP001054945">
    <property type="component" value="Unassembled WGS sequence"/>
</dbReference>
<reference evidence="2 3" key="1">
    <citation type="submission" date="2021-06" db="EMBL/GenBank/DDBJ databases">
        <title>Caerostris extrusa draft genome.</title>
        <authorList>
            <person name="Kono N."/>
            <person name="Arakawa K."/>
        </authorList>
    </citation>
    <scope>NUCLEOTIDE SEQUENCE [LARGE SCALE GENOMIC DNA]</scope>
</reference>
<feature type="repeat" description="TPR" evidence="1">
    <location>
        <begin position="35"/>
        <end position="68"/>
    </location>
</feature>
<dbReference type="SUPFAM" id="SSF48452">
    <property type="entry name" value="TPR-like"/>
    <property type="match status" value="1"/>
</dbReference>